<keyword evidence="3" id="KW-0238">DNA-binding</keyword>
<keyword evidence="2" id="KW-0805">Transcription regulation</keyword>
<evidence type="ECO:0000256" key="2">
    <source>
        <dbReference type="ARBA" id="ARBA00023015"/>
    </source>
</evidence>
<keyword evidence="4" id="KW-0804">Transcription</keyword>
<organism evidence="7 8">
    <name type="scientific">Morganella morganii</name>
    <name type="common">Proteus morganii</name>
    <dbReference type="NCBI Taxonomy" id="582"/>
    <lineage>
        <taxon>Bacteria</taxon>
        <taxon>Pseudomonadati</taxon>
        <taxon>Pseudomonadota</taxon>
        <taxon>Gammaproteobacteria</taxon>
        <taxon>Enterobacterales</taxon>
        <taxon>Morganellaceae</taxon>
        <taxon>Morganella</taxon>
    </lineage>
</organism>
<evidence type="ECO:0000256" key="5">
    <source>
        <dbReference type="ARBA" id="ARBA00023277"/>
    </source>
</evidence>
<dbReference type="FunFam" id="1.10.10.10:FF:000045">
    <property type="entry name" value="ROK family transcriptional regulator"/>
    <property type="match status" value="1"/>
</dbReference>
<dbReference type="OrthoDB" id="3189808at2"/>
<evidence type="ECO:0000256" key="3">
    <source>
        <dbReference type="ARBA" id="ARBA00023125"/>
    </source>
</evidence>
<keyword evidence="5" id="KW-0119">Carbohydrate metabolism</keyword>
<accession>A0A433ZW40</accession>
<comment type="caution">
    <text evidence="7">The sequence shown here is derived from an EMBL/GenBank/DDBJ whole genome shotgun (WGS) entry which is preliminary data.</text>
</comment>
<gene>
    <name evidence="7" type="ORF">CKG00_07885</name>
</gene>
<feature type="domain" description="HTH marR-type" evidence="6">
    <location>
        <begin position="24"/>
        <end position="62"/>
    </location>
</feature>
<dbReference type="EMBL" id="NRQY01000001">
    <property type="protein sequence ID" value="RUT66327.1"/>
    <property type="molecule type" value="Genomic_DNA"/>
</dbReference>
<dbReference type="InterPro" id="IPR043129">
    <property type="entry name" value="ATPase_NBD"/>
</dbReference>
<dbReference type="InterPro" id="IPR036388">
    <property type="entry name" value="WH-like_DNA-bd_sf"/>
</dbReference>
<evidence type="ECO:0000256" key="4">
    <source>
        <dbReference type="ARBA" id="ARBA00023163"/>
    </source>
</evidence>
<dbReference type="Pfam" id="PF01047">
    <property type="entry name" value="MarR"/>
    <property type="match status" value="1"/>
</dbReference>
<dbReference type="AlphaFoldDB" id="A0A433ZW40"/>
<dbReference type="GO" id="GO:0003677">
    <property type="term" value="F:DNA binding"/>
    <property type="evidence" value="ECO:0007669"/>
    <property type="project" value="UniProtKB-KW"/>
</dbReference>
<reference evidence="7 8" key="1">
    <citation type="submission" date="2017-08" db="EMBL/GenBank/DDBJ databases">
        <title>Draft genome sequence of pheromone producing symbiont Morganella morganii, of the female New Zealand grass grub Costelytra giveni.</title>
        <authorList>
            <person name="Laugraud A."/>
            <person name="Young S.D."/>
            <person name="Hurst M.H."/>
        </authorList>
    </citation>
    <scope>NUCLEOTIDE SEQUENCE [LARGE SCALE GENOMIC DNA]</scope>
    <source>
        <strain evidence="7 8">MMsCG</strain>
    </source>
</reference>
<evidence type="ECO:0000313" key="7">
    <source>
        <dbReference type="EMBL" id="RUT66327.1"/>
    </source>
</evidence>
<evidence type="ECO:0000256" key="1">
    <source>
        <dbReference type="ARBA" id="ARBA00006479"/>
    </source>
</evidence>
<dbReference type="PANTHER" id="PTHR18964">
    <property type="entry name" value="ROK (REPRESSOR, ORF, KINASE) FAMILY"/>
    <property type="match status" value="1"/>
</dbReference>
<evidence type="ECO:0000313" key="8">
    <source>
        <dbReference type="Proteomes" id="UP000286908"/>
    </source>
</evidence>
<dbReference type="SUPFAM" id="SSF46785">
    <property type="entry name" value="Winged helix' DNA-binding domain"/>
    <property type="match status" value="1"/>
</dbReference>
<proteinExistence type="inferred from homology"/>
<evidence type="ECO:0000259" key="6">
    <source>
        <dbReference type="Pfam" id="PF01047"/>
    </source>
</evidence>
<dbReference type="SUPFAM" id="SSF53067">
    <property type="entry name" value="Actin-like ATPase domain"/>
    <property type="match status" value="1"/>
</dbReference>
<dbReference type="Gene3D" id="3.30.420.40">
    <property type="match status" value="2"/>
</dbReference>
<comment type="similarity">
    <text evidence="1">Belongs to the ROK (NagC/XylR) family.</text>
</comment>
<sequence length="411" mass="44742">MGNGIPQIGNIDLVKQLNGAVVYRLIDRSGPISRIQIAEQSQLAPASVTKITRQLLERGLIKEVDQQASTGGRRAISIISEHRAFQTIGVRLGRHDATIALFDLSGRAIAEETRVLEATSQADAEAKLITLIDNFRQAHQRRIRELIAIAVILPGLVDPDHGIVRYMPHIAVSDWPLTENLHQHFNLPCYAGHDIRSLALAEHYFGATRDCADSLLVRIHRGAGAGIIINNQILLNRRGNLGEIGHIQIDPLGGRCHCGNFGCLETVASDAAIEARVKHQLEQGFESELTPDNCSIRAICRAANRGDALAAEVIKQVGNSLGKAIAITINLFNPQKVVIAGEITAAENVLLPALQSCINTQSLKNFREDLPVVISQLPPNSAIGAFALIKRAMLYGELLLHVLENKPDQDE</sequence>
<dbReference type="PANTHER" id="PTHR18964:SF175">
    <property type="entry name" value="N-ACETYLGLUCOSAMINE REPRESSOR"/>
    <property type="match status" value="1"/>
</dbReference>
<dbReference type="InterPro" id="IPR000600">
    <property type="entry name" value="ROK"/>
</dbReference>
<dbReference type="InterPro" id="IPR036390">
    <property type="entry name" value="WH_DNA-bd_sf"/>
</dbReference>
<dbReference type="InterPro" id="IPR000835">
    <property type="entry name" value="HTH_MarR-typ"/>
</dbReference>
<dbReference type="Gene3D" id="1.10.10.10">
    <property type="entry name" value="Winged helix-like DNA-binding domain superfamily/Winged helix DNA-binding domain"/>
    <property type="match status" value="1"/>
</dbReference>
<dbReference type="Pfam" id="PF00480">
    <property type="entry name" value="ROK"/>
    <property type="match status" value="1"/>
</dbReference>
<dbReference type="GO" id="GO:0003700">
    <property type="term" value="F:DNA-binding transcription factor activity"/>
    <property type="evidence" value="ECO:0007669"/>
    <property type="project" value="InterPro"/>
</dbReference>
<name>A0A433ZW40_MORMO</name>
<dbReference type="Proteomes" id="UP000286908">
    <property type="component" value="Unassembled WGS sequence"/>
</dbReference>
<protein>
    <submittedName>
        <fullName evidence="7">Transcriptional regulator</fullName>
    </submittedName>
</protein>